<evidence type="ECO:0000256" key="1">
    <source>
        <dbReference type="SAM" id="SignalP"/>
    </source>
</evidence>
<evidence type="ECO:0000313" key="3">
    <source>
        <dbReference type="EMBL" id="ATB39749.1"/>
    </source>
</evidence>
<reference evidence="3 4" key="1">
    <citation type="submission" date="2017-06" db="EMBL/GenBank/DDBJ databases">
        <title>Sequencing and comparative analysis of myxobacterial genomes.</title>
        <authorList>
            <person name="Rupp O."/>
            <person name="Goesmann A."/>
            <person name="Sogaard-Andersen L."/>
        </authorList>
    </citation>
    <scope>NUCLEOTIDE SEQUENCE [LARGE SCALE GENOMIC DNA]</scope>
    <source>
        <strain evidence="3 4">DSM 52655</strain>
    </source>
</reference>
<protein>
    <recommendedName>
        <fullName evidence="2">DUF4142 domain-containing protein</fullName>
    </recommendedName>
</protein>
<evidence type="ECO:0000313" key="4">
    <source>
        <dbReference type="Proteomes" id="UP000217257"/>
    </source>
</evidence>
<keyword evidence="1" id="KW-0732">Signal</keyword>
<feature type="domain" description="DUF4142" evidence="2">
    <location>
        <begin position="58"/>
        <end position="200"/>
    </location>
</feature>
<evidence type="ECO:0000259" key="2">
    <source>
        <dbReference type="Pfam" id="PF13628"/>
    </source>
</evidence>
<dbReference type="InterPro" id="IPR012347">
    <property type="entry name" value="Ferritin-like"/>
</dbReference>
<sequence>MLQKNPPRSVARLLLLSLAVLGVGACVEGPTTTDGSTHLNTNGTSCPVAADIGLPALSDEEIAQVLLNVNMGEIQQGELARQQATNSEVRRFAEQMVQEHTAAHQELQARLQALGITPRESPLSQQLMAESNQLLMILRASADTGTFDLAYMDVQVFLHAKTLFLMDSVLQPQLRNAELRDFALAIRGAVQRHLDTAIALQKNLSPSP</sequence>
<name>A0A250J754_9BACT</name>
<organism evidence="3 4">
    <name type="scientific">Cystobacter fuscus</name>
    <dbReference type="NCBI Taxonomy" id="43"/>
    <lineage>
        <taxon>Bacteria</taxon>
        <taxon>Pseudomonadati</taxon>
        <taxon>Myxococcota</taxon>
        <taxon>Myxococcia</taxon>
        <taxon>Myxococcales</taxon>
        <taxon>Cystobacterineae</taxon>
        <taxon>Archangiaceae</taxon>
        <taxon>Cystobacter</taxon>
    </lineage>
</organism>
<feature type="chain" id="PRO_5012128721" description="DUF4142 domain-containing protein" evidence="1">
    <location>
        <begin position="26"/>
        <end position="208"/>
    </location>
</feature>
<dbReference type="PANTHER" id="PTHR38593:SF1">
    <property type="entry name" value="BLR2558 PROTEIN"/>
    <property type="match status" value="1"/>
</dbReference>
<accession>A0A250J754</accession>
<dbReference type="Pfam" id="PF13628">
    <property type="entry name" value="DUF4142"/>
    <property type="match status" value="1"/>
</dbReference>
<dbReference type="Proteomes" id="UP000217257">
    <property type="component" value="Chromosome"/>
</dbReference>
<dbReference type="EMBL" id="CP022098">
    <property type="protein sequence ID" value="ATB39749.1"/>
    <property type="molecule type" value="Genomic_DNA"/>
</dbReference>
<dbReference type="PROSITE" id="PS51257">
    <property type="entry name" value="PROKAR_LIPOPROTEIN"/>
    <property type="match status" value="1"/>
</dbReference>
<dbReference type="InterPro" id="IPR025419">
    <property type="entry name" value="DUF4142"/>
</dbReference>
<dbReference type="Gene3D" id="1.20.1260.10">
    <property type="match status" value="1"/>
</dbReference>
<dbReference type="PANTHER" id="PTHR38593">
    <property type="entry name" value="BLR2558 PROTEIN"/>
    <property type="match status" value="1"/>
</dbReference>
<dbReference type="RefSeq" id="WP_157758662.1">
    <property type="nucleotide sequence ID" value="NZ_CP022098.1"/>
</dbReference>
<dbReference type="AlphaFoldDB" id="A0A250J754"/>
<feature type="signal peptide" evidence="1">
    <location>
        <begin position="1"/>
        <end position="25"/>
    </location>
</feature>
<proteinExistence type="predicted"/>
<gene>
    <name evidence="3" type="ORF">CYFUS_005197</name>
</gene>
<dbReference type="KEGG" id="cfus:CYFUS_005197"/>